<reference evidence="3" key="1">
    <citation type="submission" date="2015-09" db="EMBL/GenBank/DDBJ databases">
        <authorList>
            <consortium name="Pathogen Informatics"/>
        </authorList>
    </citation>
    <scope>NUCLEOTIDE SEQUENCE [LARGE SCALE GENOMIC DNA]</scope>
    <source>
        <strain evidence="3">Lake Konstanz</strain>
    </source>
</reference>
<feature type="compositionally biased region" description="Polar residues" evidence="1">
    <location>
        <begin position="202"/>
        <end position="221"/>
    </location>
</feature>
<evidence type="ECO:0000256" key="1">
    <source>
        <dbReference type="SAM" id="MobiDB-lite"/>
    </source>
</evidence>
<keyword evidence="3" id="KW-1185">Reference proteome</keyword>
<protein>
    <submittedName>
        <fullName evidence="2">Uncharacterized protein</fullName>
    </submittedName>
</protein>
<gene>
    <name evidence="2" type="ORF">BSAL_65955</name>
</gene>
<feature type="region of interest" description="Disordered" evidence="1">
    <location>
        <begin position="50"/>
        <end position="99"/>
    </location>
</feature>
<dbReference type="VEuPathDB" id="TriTrypDB:BSAL_65955"/>
<evidence type="ECO:0000313" key="3">
    <source>
        <dbReference type="Proteomes" id="UP000051952"/>
    </source>
</evidence>
<organism evidence="2 3">
    <name type="scientific">Bodo saltans</name>
    <name type="common">Flagellated protozoan</name>
    <dbReference type="NCBI Taxonomy" id="75058"/>
    <lineage>
        <taxon>Eukaryota</taxon>
        <taxon>Discoba</taxon>
        <taxon>Euglenozoa</taxon>
        <taxon>Kinetoplastea</taxon>
        <taxon>Metakinetoplastina</taxon>
        <taxon>Eubodonida</taxon>
        <taxon>Bodonidae</taxon>
        <taxon>Bodo</taxon>
    </lineage>
</organism>
<dbReference type="EMBL" id="CYKH01000414">
    <property type="protein sequence ID" value="CUF81351.1"/>
    <property type="molecule type" value="Genomic_DNA"/>
</dbReference>
<dbReference type="AlphaFoldDB" id="A0A0S4IP70"/>
<feature type="compositionally biased region" description="Polar residues" evidence="1">
    <location>
        <begin position="58"/>
        <end position="88"/>
    </location>
</feature>
<accession>A0A0S4IP70</accession>
<feature type="compositionally biased region" description="Low complexity" evidence="1">
    <location>
        <begin position="89"/>
        <end position="99"/>
    </location>
</feature>
<feature type="region of interest" description="Disordered" evidence="1">
    <location>
        <begin position="198"/>
        <end position="236"/>
    </location>
</feature>
<evidence type="ECO:0000313" key="2">
    <source>
        <dbReference type="EMBL" id="CUF81351.1"/>
    </source>
</evidence>
<proteinExistence type="predicted"/>
<feature type="non-terminal residue" evidence="2">
    <location>
        <position position="571"/>
    </location>
</feature>
<name>A0A0S4IP70_BODSA</name>
<dbReference type="Proteomes" id="UP000051952">
    <property type="component" value="Unassembled WGS sequence"/>
</dbReference>
<sequence length="571" mass="61355">MLSDEEELIAVPQHNVNTAVASADAIAQARLLDPLSTAAATAALLSSSSCDTPDLYKNRSNSNSPKGGAQSSSPLASPNHNNGASSRNTTRTTRQAQAVTATAKRLEGLELNTSHFTISVSAPQEDAAADHRVRTDGEDCANSSLPFLNDTTRAAPSTNDSHHSSAVAQSTPSILVEVDAPELYAIAGSKAILSPAEEEHTNAISGGTPNVPTASATQPIHTSRDTKTTSSAVQQLRHSDESVMLGEETKNEAAQQQNNHDEHFSTNLTAAESAGGGARIPPEQLRLLLLDQADREAVVYADDHNARRRLAVLQRSILDHNERVRRNVRAFFLSAAGDAVTLPNTQPFTEVRIPVRFIDPVTKRLISDPVVFADKRIMDRPSAEALAFRLFSTMLRCQTLGANKRQEYFMYCFDNVLVSSIAKQWRRQAFGFRGLELTPRPDIAASIRDWVALQMSLCVDLRESIEREIQNELGITEVPFSASGGSDGAAAAVDGKTSPTNHVSDGNGYNIGSTMMFLRDSSIFGGTNSFGGSSGVMLNASNGGTMDSSSFQAMMSSMEDANTMELRDMLK</sequence>